<dbReference type="EMBL" id="MLJW01000182">
    <property type="protein sequence ID" value="OIQ94638.1"/>
    <property type="molecule type" value="Genomic_DNA"/>
</dbReference>
<name>A0A1J5REV6_9ZZZZ</name>
<evidence type="ECO:0000256" key="2">
    <source>
        <dbReference type="ARBA" id="ARBA00023015"/>
    </source>
</evidence>
<dbReference type="SUPFAM" id="SSF46785">
    <property type="entry name" value="Winged helix' DNA-binding domain"/>
    <property type="match status" value="1"/>
</dbReference>
<dbReference type="AlphaFoldDB" id="A0A1J5REV6"/>
<keyword evidence="4" id="KW-0804">Transcription</keyword>
<evidence type="ECO:0000313" key="6">
    <source>
        <dbReference type="EMBL" id="OIQ94638.1"/>
    </source>
</evidence>
<dbReference type="PANTHER" id="PTHR30419:SF31">
    <property type="entry name" value="BLR3139 PROTEIN"/>
    <property type="match status" value="1"/>
</dbReference>
<dbReference type="SUPFAM" id="SSF53850">
    <property type="entry name" value="Periplasmic binding protein-like II"/>
    <property type="match status" value="1"/>
</dbReference>
<comment type="caution">
    <text evidence="6">The sequence shown here is derived from an EMBL/GenBank/DDBJ whole genome shotgun (WGS) entry which is preliminary data.</text>
</comment>
<dbReference type="CDD" id="cd05466">
    <property type="entry name" value="PBP2_LTTR_substrate"/>
    <property type="match status" value="1"/>
</dbReference>
<dbReference type="InterPro" id="IPR036388">
    <property type="entry name" value="WH-like_DNA-bd_sf"/>
</dbReference>
<sequence>MIARKYVYLIALARERHFGRAAASCHISPSTLSAALRDLEAELGVTVVERGQHFAGLTQEGRCVVEYAQRMAADVSGLKQRLAQLREGLSGRLRLGVIPTALTAVASLTAAFSRRHPLVTAEVLSLATQDILARLRNFELDAGIVYIDSGGAEDLTTTPIWRENHVLITGAGGIFEGRGSLSWKEAGRTPLCLLTSDMQNRKTIDRVFANIGCRPEPTLETNSIVSVLAHVCTGSWSSIVPKSVLDLIGTPRDIRVLELVEPEVAWSTGLVTLAREPRPPMVEALVKEALTLNDAFGKDEWACAIS</sequence>
<organism evidence="6">
    <name type="scientific">mine drainage metagenome</name>
    <dbReference type="NCBI Taxonomy" id="410659"/>
    <lineage>
        <taxon>unclassified sequences</taxon>
        <taxon>metagenomes</taxon>
        <taxon>ecological metagenomes</taxon>
    </lineage>
</organism>
<dbReference type="InterPro" id="IPR000847">
    <property type="entry name" value="LysR_HTH_N"/>
</dbReference>
<feature type="domain" description="HTH lysR-type" evidence="5">
    <location>
        <begin position="1"/>
        <end position="58"/>
    </location>
</feature>
<proteinExistence type="inferred from homology"/>
<evidence type="ECO:0000256" key="1">
    <source>
        <dbReference type="ARBA" id="ARBA00009437"/>
    </source>
</evidence>
<evidence type="ECO:0000259" key="5">
    <source>
        <dbReference type="PROSITE" id="PS50931"/>
    </source>
</evidence>
<keyword evidence="2" id="KW-0805">Transcription regulation</keyword>
<reference evidence="6" key="1">
    <citation type="submission" date="2016-10" db="EMBL/GenBank/DDBJ databases">
        <title>Sequence of Gallionella enrichment culture.</title>
        <authorList>
            <person name="Poehlein A."/>
            <person name="Muehling M."/>
            <person name="Daniel R."/>
        </authorList>
    </citation>
    <scope>NUCLEOTIDE SEQUENCE</scope>
</reference>
<accession>A0A1J5REV6</accession>
<gene>
    <name evidence="6" type="primary">cynR_6</name>
    <name evidence="6" type="ORF">GALL_233940</name>
</gene>
<evidence type="ECO:0000256" key="4">
    <source>
        <dbReference type="ARBA" id="ARBA00023163"/>
    </source>
</evidence>
<dbReference type="Pfam" id="PF03466">
    <property type="entry name" value="LysR_substrate"/>
    <property type="match status" value="1"/>
</dbReference>
<dbReference type="InterPro" id="IPR005119">
    <property type="entry name" value="LysR_subst-bd"/>
</dbReference>
<dbReference type="Gene3D" id="3.40.190.290">
    <property type="match status" value="1"/>
</dbReference>
<dbReference type="GO" id="GO:0005829">
    <property type="term" value="C:cytosol"/>
    <property type="evidence" value="ECO:0007669"/>
    <property type="project" value="TreeGrafter"/>
</dbReference>
<dbReference type="PANTHER" id="PTHR30419">
    <property type="entry name" value="HTH-TYPE TRANSCRIPTIONAL REGULATOR YBHD"/>
    <property type="match status" value="1"/>
</dbReference>
<dbReference type="Pfam" id="PF00126">
    <property type="entry name" value="HTH_1"/>
    <property type="match status" value="1"/>
</dbReference>
<protein>
    <submittedName>
        <fullName evidence="6">HTH-type transcriptional regulator CynR</fullName>
    </submittedName>
</protein>
<dbReference type="Gene3D" id="1.10.10.10">
    <property type="entry name" value="Winged helix-like DNA-binding domain superfamily/Winged helix DNA-binding domain"/>
    <property type="match status" value="1"/>
</dbReference>
<dbReference type="GO" id="GO:0003677">
    <property type="term" value="F:DNA binding"/>
    <property type="evidence" value="ECO:0007669"/>
    <property type="project" value="UniProtKB-KW"/>
</dbReference>
<dbReference type="InterPro" id="IPR050950">
    <property type="entry name" value="HTH-type_LysR_regulators"/>
</dbReference>
<comment type="similarity">
    <text evidence="1">Belongs to the LysR transcriptional regulatory family.</text>
</comment>
<dbReference type="PROSITE" id="PS50931">
    <property type="entry name" value="HTH_LYSR"/>
    <property type="match status" value="1"/>
</dbReference>
<dbReference type="GO" id="GO:0003700">
    <property type="term" value="F:DNA-binding transcription factor activity"/>
    <property type="evidence" value="ECO:0007669"/>
    <property type="project" value="InterPro"/>
</dbReference>
<keyword evidence="3" id="KW-0238">DNA-binding</keyword>
<dbReference type="InterPro" id="IPR036390">
    <property type="entry name" value="WH_DNA-bd_sf"/>
</dbReference>
<evidence type="ECO:0000256" key="3">
    <source>
        <dbReference type="ARBA" id="ARBA00023125"/>
    </source>
</evidence>